<sequence length="129" mass="14083">MAALQGVVQPPAEIRLRKSQALVEITWADGHVSRLSCFQLRSACACSSCSQAMYRDGKRELDPAVMVTDIQPMGASGLQFFFSDGHSRGHFPWRYLRELPDITGLTEPRESAEPSVANPAVAPRPGVAQ</sequence>
<keyword evidence="2" id="KW-0408">Iron</keyword>
<dbReference type="Proteomes" id="UP000298049">
    <property type="component" value="Chromosome"/>
</dbReference>
<dbReference type="EMBL" id="CP031093">
    <property type="protein sequence ID" value="QCF25963.1"/>
    <property type="molecule type" value="Genomic_DNA"/>
</dbReference>
<feature type="domain" description="Gamma-butyrobetaine hydroxylase-like N-terminal" evidence="4">
    <location>
        <begin position="14"/>
        <end position="97"/>
    </location>
</feature>
<keyword evidence="1" id="KW-0479">Metal-binding</keyword>
<dbReference type="AlphaFoldDB" id="A0A4P7XH48"/>
<evidence type="ECO:0000256" key="3">
    <source>
        <dbReference type="SAM" id="MobiDB-lite"/>
    </source>
</evidence>
<protein>
    <submittedName>
        <fullName evidence="5">DUF971 domain-containing protein</fullName>
    </submittedName>
</protein>
<name>A0A4P7XH48_9ALTE</name>
<evidence type="ECO:0000259" key="4">
    <source>
        <dbReference type="Pfam" id="PF06155"/>
    </source>
</evidence>
<keyword evidence="6" id="KW-1185">Reference proteome</keyword>
<dbReference type="OrthoDB" id="9794178at2"/>
<dbReference type="RefSeq" id="WP_136548685.1">
    <property type="nucleotide sequence ID" value="NZ_CP031093.1"/>
</dbReference>
<dbReference type="InterPro" id="IPR038492">
    <property type="entry name" value="GBBH-like_N_sf"/>
</dbReference>
<evidence type="ECO:0000256" key="1">
    <source>
        <dbReference type="ARBA" id="ARBA00022723"/>
    </source>
</evidence>
<dbReference type="KEGG" id="hmi:soil367_08530"/>
<evidence type="ECO:0000313" key="5">
    <source>
        <dbReference type="EMBL" id="QCF25963.1"/>
    </source>
</evidence>
<feature type="region of interest" description="Disordered" evidence="3">
    <location>
        <begin position="106"/>
        <end position="129"/>
    </location>
</feature>
<evidence type="ECO:0000256" key="2">
    <source>
        <dbReference type="ARBA" id="ARBA00023004"/>
    </source>
</evidence>
<proteinExistence type="predicted"/>
<accession>A0A4P7XH48</accession>
<reference evidence="5 6" key="1">
    <citation type="submission" date="2018-07" db="EMBL/GenBank/DDBJ databases">
        <title>Marsedoiliclastica nanhaica gen. nov. sp. nov., a novel marine hydrocarbonoclastic bacterium isolated from an in-situ enriched hydrocarbon-degrading consortium in deep-sea sediment.</title>
        <authorList>
            <person name="Dong C."/>
            <person name="Ma T."/>
            <person name="Liu R."/>
            <person name="Shao Z."/>
        </authorList>
    </citation>
    <scope>NUCLEOTIDE SEQUENCE [LARGE SCALE GENOMIC DNA]</scope>
    <source>
        <strain evidence="6">soil36-7</strain>
    </source>
</reference>
<dbReference type="InterPro" id="IPR010376">
    <property type="entry name" value="GBBH-like_N"/>
</dbReference>
<dbReference type="GO" id="GO:0046872">
    <property type="term" value="F:metal ion binding"/>
    <property type="evidence" value="ECO:0007669"/>
    <property type="project" value="UniProtKB-KW"/>
</dbReference>
<dbReference type="Gene3D" id="3.30.2020.30">
    <property type="match status" value="1"/>
</dbReference>
<evidence type="ECO:0000313" key="6">
    <source>
        <dbReference type="Proteomes" id="UP000298049"/>
    </source>
</evidence>
<dbReference type="Pfam" id="PF06155">
    <property type="entry name" value="GBBH-like_N"/>
    <property type="match status" value="1"/>
</dbReference>
<gene>
    <name evidence="5" type="ORF">soil367_08530</name>
</gene>
<organism evidence="5 6">
    <name type="scientific">Hydrocarboniclastica marina</name>
    <dbReference type="NCBI Taxonomy" id="2259620"/>
    <lineage>
        <taxon>Bacteria</taxon>
        <taxon>Pseudomonadati</taxon>
        <taxon>Pseudomonadota</taxon>
        <taxon>Gammaproteobacteria</taxon>
        <taxon>Alteromonadales</taxon>
        <taxon>Alteromonadaceae</taxon>
        <taxon>Hydrocarboniclastica</taxon>
    </lineage>
</organism>
<dbReference type="PANTHER" id="PTHR35303">
    <property type="entry name" value="OS02G0197800 PROTEIN"/>
    <property type="match status" value="1"/>
</dbReference>